<protein>
    <submittedName>
        <fullName evidence="2">Uncharacterized protein</fullName>
    </submittedName>
</protein>
<evidence type="ECO:0000256" key="1">
    <source>
        <dbReference type="SAM" id="MobiDB-lite"/>
    </source>
</evidence>
<reference evidence="2 3" key="1">
    <citation type="journal article" date="2014" name="PLoS Genet.">
        <title>Phylogenetically driven sequencing of extremely halophilic archaea reveals strategies for static and dynamic osmo-response.</title>
        <authorList>
            <person name="Becker E.A."/>
            <person name="Seitzer P.M."/>
            <person name="Tritt A."/>
            <person name="Larsen D."/>
            <person name="Krusor M."/>
            <person name="Yao A.I."/>
            <person name="Wu D."/>
            <person name="Madern D."/>
            <person name="Eisen J.A."/>
            <person name="Darling A.E."/>
            <person name="Facciotti M.T."/>
        </authorList>
    </citation>
    <scope>NUCLEOTIDE SEQUENCE [LARGE SCALE GENOMIC DNA]</scope>
    <source>
        <strain evidence="2 3">JCM 14089</strain>
    </source>
</reference>
<keyword evidence="3" id="KW-1185">Reference proteome</keyword>
<dbReference type="Proteomes" id="UP000011661">
    <property type="component" value="Unassembled WGS sequence"/>
</dbReference>
<feature type="compositionally biased region" description="Basic and acidic residues" evidence="1">
    <location>
        <begin position="151"/>
        <end position="164"/>
    </location>
</feature>
<name>L9WCY6_9EURY</name>
<dbReference type="OrthoDB" id="381857at2157"/>
<dbReference type="RefSeq" id="WP_008160170.1">
    <property type="nucleotide sequence ID" value="NZ_AOHX01000026.1"/>
</dbReference>
<dbReference type="AlphaFoldDB" id="L9WCY6"/>
<accession>L9WCY6</accession>
<gene>
    <name evidence="2" type="ORF">C495_03817</name>
</gene>
<organism evidence="2 3">
    <name type="scientific">Natronorubrum sulfidifaciens JCM 14089</name>
    <dbReference type="NCBI Taxonomy" id="1230460"/>
    <lineage>
        <taxon>Archaea</taxon>
        <taxon>Methanobacteriati</taxon>
        <taxon>Methanobacteriota</taxon>
        <taxon>Stenosarchaea group</taxon>
        <taxon>Halobacteria</taxon>
        <taxon>Halobacteriales</taxon>
        <taxon>Natrialbaceae</taxon>
        <taxon>Natronorubrum</taxon>
    </lineage>
</organism>
<evidence type="ECO:0000313" key="3">
    <source>
        <dbReference type="Proteomes" id="UP000011661"/>
    </source>
</evidence>
<sequence>MESNVYTPRIKRSEVDLIPLLPGLARILKHGLDVPELKIRHARLDEDGNWSIDDDIEAFLWYPGGPTQTCFWEITRFKQALDGSEQKTTDYYQTEYYNVPRIFLDYADQWIHEEQRMWFVVDVNNWQLEEWLHENGVLELSDEIIASAKTRNETIRNEHNDGMERGQGTTDD</sequence>
<feature type="region of interest" description="Disordered" evidence="1">
    <location>
        <begin position="151"/>
        <end position="172"/>
    </location>
</feature>
<dbReference type="STRING" id="1230460.C495_03817"/>
<proteinExistence type="predicted"/>
<dbReference type="EMBL" id="AOHX01000026">
    <property type="protein sequence ID" value="ELY47355.1"/>
    <property type="molecule type" value="Genomic_DNA"/>
</dbReference>
<comment type="caution">
    <text evidence="2">The sequence shown here is derived from an EMBL/GenBank/DDBJ whole genome shotgun (WGS) entry which is preliminary data.</text>
</comment>
<evidence type="ECO:0000313" key="2">
    <source>
        <dbReference type="EMBL" id="ELY47355.1"/>
    </source>
</evidence>